<evidence type="ECO:0000259" key="6">
    <source>
        <dbReference type="Pfam" id="PF01284"/>
    </source>
</evidence>
<comment type="caution">
    <text evidence="7">The sequence shown here is derived from an EMBL/GenBank/DDBJ whole genome shotgun (WGS) entry which is preliminary data.</text>
</comment>
<evidence type="ECO:0000256" key="2">
    <source>
        <dbReference type="ARBA" id="ARBA00022692"/>
    </source>
</evidence>
<name>A0ABR4A673_9LECA</name>
<reference evidence="7 8" key="1">
    <citation type="submission" date="2024-09" db="EMBL/GenBank/DDBJ databases">
        <title>Rethinking Asexuality: The Enigmatic Case of Functional Sexual Genes in Lepraria (Stereocaulaceae).</title>
        <authorList>
            <person name="Doellman M."/>
            <person name="Sun Y."/>
            <person name="Barcenas-Pena A."/>
            <person name="Lumbsch H.T."/>
            <person name="Grewe F."/>
        </authorList>
    </citation>
    <scope>NUCLEOTIDE SEQUENCE [LARGE SCALE GENOMIC DNA]</scope>
    <source>
        <strain evidence="7 8">Mercado 3170</strain>
    </source>
</reference>
<evidence type="ECO:0000256" key="3">
    <source>
        <dbReference type="ARBA" id="ARBA00022989"/>
    </source>
</evidence>
<evidence type="ECO:0000313" key="7">
    <source>
        <dbReference type="EMBL" id="KAL2040575.1"/>
    </source>
</evidence>
<evidence type="ECO:0000313" key="8">
    <source>
        <dbReference type="Proteomes" id="UP001590950"/>
    </source>
</evidence>
<accession>A0ABR4A673</accession>
<dbReference type="Pfam" id="PF01284">
    <property type="entry name" value="MARVEL"/>
    <property type="match status" value="1"/>
</dbReference>
<feature type="transmembrane region" description="Helical" evidence="5">
    <location>
        <begin position="15"/>
        <end position="33"/>
    </location>
</feature>
<comment type="subcellular location">
    <subcellularLocation>
        <location evidence="1">Membrane</location>
        <topology evidence="1">Multi-pass membrane protein</topology>
    </subcellularLocation>
</comment>
<sequence length="178" mass="19842">MSIFSNPKTLYGARIWQFGFALGVLVLISYAGVHRGWWTNINGPIAVAIISVILTFATTLHTIISNHLNKNPFSGGSTIRTVLRIAVEVVMLLLWIATATLMLRKKNCEYRKTNLDGVDMCYASSTDNTGKRWTDQPTISWDMCIAFTFVEIVSFFVTAFLVFKEDRESKVSGGASYA</sequence>
<feature type="transmembrane region" description="Helical" evidence="5">
    <location>
        <begin position="141"/>
        <end position="163"/>
    </location>
</feature>
<keyword evidence="2 5" id="KW-0812">Transmembrane</keyword>
<evidence type="ECO:0000256" key="4">
    <source>
        <dbReference type="ARBA" id="ARBA00023136"/>
    </source>
</evidence>
<keyword evidence="4 5" id="KW-0472">Membrane</keyword>
<dbReference type="InterPro" id="IPR008253">
    <property type="entry name" value="Marvel"/>
</dbReference>
<keyword evidence="3 5" id="KW-1133">Transmembrane helix</keyword>
<organism evidence="7 8">
    <name type="scientific">Stereocaulon virgatum</name>
    <dbReference type="NCBI Taxonomy" id="373712"/>
    <lineage>
        <taxon>Eukaryota</taxon>
        <taxon>Fungi</taxon>
        <taxon>Dikarya</taxon>
        <taxon>Ascomycota</taxon>
        <taxon>Pezizomycotina</taxon>
        <taxon>Lecanoromycetes</taxon>
        <taxon>OSLEUM clade</taxon>
        <taxon>Lecanoromycetidae</taxon>
        <taxon>Lecanorales</taxon>
        <taxon>Lecanorineae</taxon>
        <taxon>Stereocaulaceae</taxon>
        <taxon>Stereocaulon</taxon>
    </lineage>
</organism>
<keyword evidence="8" id="KW-1185">Reference proteome</keyword>
<evidence type="ECO:0000256" key="1">
    <source>
        <dbReference type="ARBA" id="ARBA00004141"/>
    </source>
</evidence>
<feature type="transmembrane region" description="Helical" evidence="5">
    <location>
        <begin position="45"/>
        <end position="64"/>
    </location>
</feature>
<feature type="transmembrane region" description="Helical" evidence="5">
    <location>
        <begin position="84"/>
        <end position="103"/>
    </location>
</feature>
<dbReference type="Proteomes" id="UP001590950">
    <property type="component" value="Unassembled WGS sequence"/>
</dbReference>
<feature type="domain" description="MARVEL" evidence="6">
    <location>
        <begin position="11"/>
        <end position="161"/>
    </location>
</feature>
<gene>
    <name evidence="7" type="ORF">N7G274_006554</name>
</gene>
<proteinExistence type="predicted"/>
<evidence type="ECO:0000256" key="5">
    <source>
        <dbReference type="SAM" id="Phobius"/>
    </source>
</evidence>
<dbReference type="EMBL" id="JBEFKJ010000020">
    <property type="protein sequence ID" value="KAL2040575.1"/>
    <property type="molecule type" value="Genomic_DNA"/>
</dbReference>
<protein>
    <recommendedName>
        <fullName evidence="6">MARVEL domain-containing protein</fullName>
    </recommendedName>
</protein>